<dbReference type="EMBL" id="NLFK01000001">
    <property type="protein sequence ID" value="OZN25740.1"/>
    <property type="molecule type" value="Genomic_DNA"/>
</dbReference>
<evidence type="ECO:0000256" key="7">
    <source>
        <dbReference type="SAM" id="Phobius"/>
    </source>
</evidence>
<dbReference type="InterPro" id="IPR004778">
    <property type="entry name" value="Homoserine/Threonine_efflux"/>
</dbReference>
<dbReference type="Pfam" id="PF01810">
    <property type="entry name" value="LysE"/>
    <property type="match status" value="1"/>
</dbReference>
<dbReference type="PANTHER" id="PTHR30086">
    <property type="entry name" value="ARGININE EXPORTER PROTEIN ARGO"/>
    <property type="match status" value="1"/>
</dbReference>
<evidence type="ECO:0000313" key="9">
    <source>
        <dbReference type="EMBL" id="SUU34858.1"/>
    </source>
</evidence>
<sequence>MLNLMLVHFFGLLTPGPDFFYVSRMAASNTRRNVLCGIFGITLGVLFWATSAILGLAVLFTTYPALQGVIMVLGGGYLAYLGVLMLRVRENVVFDENTDRQLNQATTIGKEIRKGLLVNLSNAKAIIYFSSVMSFVLVNLTETWQILTALLIILFETFFYFYFISVIFSHKVAKGFYGRYSRYIDNLSGVIFVLFGVYLMYSGTLLKMGNHAL</sequence>
<evidence type="ECO:0000256" key="6">
    <source>
        <dbReference type="ARBA" id="ARBA00023136"/>
    </source>
</evidence>
<keyword evidence="3" id="KW-1003">Cell membrane</keyword>
<evidence type="ECO:0000256" key="5">
    <source>
        <dbReference type="ARBA" id="ARBA00022989"/>
    </source>
</evidence>
<dbReference type="Proteomes" id="UP000215738">
    <property type="component" value="Unassembled WGS sequence"/>
</dbReference>
<feature type="transmembrane region" description="Helical" evidence="7">
    <location>
        <begin position="183"/>
        <end position="201"/>
    </location>
</feature>
<dbReference type="NCBIfam" id="TIGR00949">
    <property type="entry name" value="2A76"/>
    <property type="match status" value="1"/>
</dbReference>
<name>A0A263HE86_9PAST</name>
<protein>
    <submittedName>
        <fullName evidence="9">Threonine efflux protein</fullName>
    </submittedName>
</protein>
<keyword evidence="4 7" id="KW-0812">Transmembrane</keyword>
<evidence type="ECO:0000313" key="10">
    <source>
        <dbReference type="Proteomes" id="UP000215738"/>
    </source>
</evidence>
<keyword evidence="6 7" id="KW-0472">Membrane</keyword>
<evidence type="ECO:0000256" key="3">
    <source>
        <dbReference type="ARBA" id="ARBA00022475"/>
    </source>
</evidence>
<keyword evidence="10" id="KW-1185">Reference proteome</keyword>
<dbReference type="GO" id="GO:0005886">
    <property type="term" value="C:plasma membrane"/>
    <property type="evidence" value="ECO:0007669"/>
    <property type="project" value="UniProtKB-SubCell"/>
</dbReference>
<keyword evidence="5 7" id="KW-1133">Transmembrane helix</keyword>
<feature type="transmembrane region" description="Helical" evidence="7">
    <location>
        <begin position="144"/>
        <end position="163"/>
    </location>
</feature>
<feature type="transmembrane region" description="Helical" evidence="7">
    <location>
        <begin position="6"/>
        <end position="22"/>
    </location>
</feature>
<evidence type="ECO:0000256" key="4">
    <source>
        <dbReference type="ARBA" id="ARBA00022692"/>
    </source>
</evidence>
<evidence type="ECO:0000313" key="8">
    <source>
        <dbReference type="EMBL" id="OZN25740.1"/>
    </source>
</evidence>
<accession>A0A263HE86</accession>
<dbReference type="GO" id="GO:0015171">
    <property type="term" value="F:amino acid transmembrane transporter activity"/>
    <property type="evidence" value="ECO:0007669"/>
    <property type="project" value="TreeGrafter"/>
</dbReference>
<dbReference type="FunCoup" id="A0A263HE86">
    <property type="interactions" value="47"/>
</dbReference>
<feature type="transmembrane region" description="Helical" evidence="7">
    <location>
        <begin position="34"/>
        <end position="59"/>
    </location>
</feature>
<feature type="transmembrane region" description="Helical" evidence="7">
    <location>
        <begin position="116"/>
        <end position="138"/>
    </location>
</feature>
<gene>
    <name evidence="9" type="primary">rhtB</name>
    <name evidence="8" type="ORF">CFY87_00540</name>
    <name evidence="9" type="ORF">NCTC10851_00606</name>
</gene>
<feature type="transmembrane region" description="Helical" evidence="7">
    <location>
        <begin position="65"/>
        <end position="86"/>
    </location>
</feature>
<dbReference type="AlphaFoldDB" id="A0A263HE86"/>
<dbReference type="InParanoid" id="A0A263HE86"/>
<reference evidence="8 10" key="1">
    <citation type="submission" date="2017-07" db="EMBL/GenBank/DDBJ databases">
        <title>Virulence factors identified in Actinobacillus seminis.</title>
        <authorList>
            <person name="Negrete-Abascal E."/>
            <person name="Vaca-Pacheco S."/>
            <person name="Montes-Garcia F."/>
            <person name="Leyto-Gil A.M."/>
            <person name="Fragoso-Garcia E."/>
            <person name="Carvente-Garcia R."/>
            <person name="Perez-Agueros S."/>
            <person name="Castelan-Sanchez H.G."/>
            <person name="Garcia-Molina A."/>
            <person name="Villamar T.E."/>
            <person name="Vazquez-Cruz C."/>
        </authorList>
    </citation>
    <scope>NUCLEOTIDE SEQUENCE [LARGE SCALE GENOMIC DNA]</scope>
    <source>
        <strain evidence="8 10">ATCC 15768</strain>
    </source>
</reference>
<reference evidence="9 11" key="2">
    <citation type="submission" date="2018-06" db="EMBL/GenBank/DDBJ databases">
        <authorList>
            <consortium name="Pathogen Informatics"/>
            <person name="Doyle S."/>
        </authorList>
    </citation>
    <scope>NUCLEOTIDE SEQUENCE [LARGE SCALE GENOMIC DNA]</scope>
    <source>
        <strain evidence="9 11">NCTC10851</strain>
    </source>
</reference>
<dbReference type="RefSeq" id="WP_094945371.1">
    <property type="nucleotide sequence ID" value="NZ_NLFK01000001.1"/>
</dbReference>
<dbReference type="EMBL" id="UFSB01000001">
    <property type="protein sequence ID" value="SUU34858.1"/>
    <property type="molecule type" value="Genomic_DNA"/>
</dbReference>
<comment type="subcellular location">
    <subcellularLocation>
        <location evidence="1">Cell membrane</location>
        <topology evidence="1">Multi-pass membrane protein</topology>
    </subcellularLocation>
</comment>
<dbReference type="Proteomes" id="UP000254507">
    <property type="component" value="Unassembled WGS sequence"/>
</dbReference>
<organism evidence="9 11">
    <name type="scientific">Actinobacillus seminis</name>
    <dbReference type="NCBI Taxonomy" id="722"/>
    <lineage>
        <taxon>Bacteria</taxon>
        <taxon>Pseudomonadati</taxon>
        <taxon>Pseudomonadota</taxon>
        <taxon>Gammaproteobacteria</taxon>
        <taxon>Pasteurellales</taxon>
        <taxon>Pasteurellaceae</taxon>
        <taxon>Actinobacillus</taxon>
    </lineage>
</organism>
<dbReference type="OrthoDB" id="581870at2"/>
<dbReference type="InterPro" id="IPR001123">
    <property type="entry name" value="LeuE-type"/>
</dbReference>
<comment type="similarity">
    <text evidence="2">Belongs to the Rht family.</text>
</comment>
<proteinExistence type="inferred from homology"/>
<dbReference type="PANTHER" id="PTHR30086:SF19">
    <property type="entry name" value="THREONINE EFFLUX PROTEIN"/>
    <property type="match status" value="1"/>
</dbReference>
<evidence type="ECO:0000256" key="1">
    <source>
        <dbReference type="ARBA" id="ARBA00004651"/>
    </source>
</evidence>
<evidence type="ECO:0000313" key="11">
    <source>
        <dbReference type="Proteomes" id="UP000254507"/>
    </source>
</evidence>
<evidence type="ECO:0000256" key="2">
    <source>
        <dbReference type="ARBA" id="ARBA00007928"/>
    </source>
</evidence>